<feature type="signal peptide" evidence="1">
    <location>
        <begin position="1"/>
        <end position="20"/>
    </location>
</feature>
<evidence type="ECO:0000313" key="2">
    <source>
        <dbReference type="EMBL" id="ORX69062.1"/>
    </source>
</evidence>
<evidence type="ECO:0000313" key="3">
    <source>
        <dbReference type="Proteomes" id="UP000193922"/>
    </source>
</evidence>
<accession>A0A1Y1W6M3</accession>
<dbReference type="EMBL" id="MCFD01000008">
    <property type="protein sequence ID" value="ORX69062.1"/>
    <property type="molecule type" value="Genomic_DNA"/>
</dbReference>
<name>A0A1Y1W6M3_9FUNG</name>
<reference evidence="2 3" key="1">
    <citation type="submission" date="2016-07" db="EMBL/GenBank/DDBJ databases">
        <title>Pervasive Adenine N6-methylation of Active Genes in Fungi.</title>
        <authorList>
            <consortium name="DOE Joint Genome Institute"/>
            <person name="Mondo S.J."/>
            <person name="Dannebaum R.O."/>
            <person name="Kuo R.C."/>
            <person name="Labutti K."/>
            <person name="Haridas S."/>
            <person name="Kuo A."/>
            <person name="Salamov A."/>
            <person name="Ahrendt S.R."/>
            <person name="Lipzen A."/>
            <person name="Sullivan W."/>
            <person name="Andreopoulos W.B."/>
            <person name="Clum A."/>
            <person name="Lindquist E."/>
            <person name="Daum C."/>
            <person name="Ramamoorthy G.K."/>
            <person name="Gryganskyi A."/>
            <person name="Culley D."/>
            <person name="Magnuson J.K."/>
            <person name="James T.Y."/>
            <person name="O'Malley M.A."/>
            <person name="Stajich J.E."/>
            <person name="Spatafora J.W."/>
            <person name="Visel A."/>
            <person name="Grigoriev I.V."/>
        </authorList>
    </citation>
    <scope>NUCLEOTIDE SEQUENCE [LARGE SCALE GENOMIC DNA]</scope>
    <source>
        <strain evidence="2 3">ATCC 12442</strain>
    </source>
</reference>
<keyword evidence="3" id="KW-1185">Reference proteome</keyword>
<sequence>MKFTIVASVAALAFAGHAAGKSGVAIRLKATPPELFSPCLKNPCPSGKGCAELQPACLVGPCFPEVKCI</sequence>
<keyword evidence="1" id="KW-0732">Signal</keyword>
<evidence type="ECO:0000256" key="1">
    <source>
        <dbReference type="SAM" id="SignalP"/>
    </source>
</evidence>
<comment type="caution">
    <text evidence="2">The sequence shown here is derived from an EMBL/GenBank/DDBJ whole genome shotgun (WGS) entry which is preliminary data.</text>
</comment>
<gene>
    <name evidence="2" type="ORF">DL89DRAFT_268090</name>
</gene>
<proteinExistence type="predicted"/>
<dbReference type="OrthoDB" id="10270820at2759"/>
<dbReference type="Proteomes" id="UP000193922">
    <property type="component" value="Unassembled WGS sequence"/>
</dbReference>
<feature type="chain" id="PRO_5013005473" evidence="1">
    <location>
        <begin position="21"/>
        <end position="69"/>
    </location>
</feature>
<dbReference type="RefSeq" id="XP_040742794.1">
    <property type="nucleotide sequence ID" value="XM_040887788.1"/>
</dbReference>
<dbReference type="GeneID" id="63804436"/>
<dbReference type="AlphaFoldDB" id="A0A1Y1W6M3"/>
<protein>
    <submittedName>
        <fullName evidence="2">Uncharacterized protein</fullName>
    </submittedName>
</protein>
<organism evidence="2 3">
    <name type="scientific">Linderina pennispora</name>
    <dbReference type="NCBI Taxonomy" id="61395"/>
    <lineage>
        <taxon>Eukaryota</taxon>
        <taxon>Fungi</taxon>
        <taxon>Fungi incertae sedis</taxon>
        <taxon>Zoopagomycota</taxon>
        <taxon>Kickxellomycotina</taxon>
        <taxon>Kickxellomycetes</taxon>
        <taxon>Kickxellales</taxon>
        <taxon>Kickxellaceae</taxon>
        <taxon>Linderina</taxon>
    </lineage>
</organism>